<evidence type="ECO:0000256" key="6">
    <source>
        <dbReference type="ARBA" id="ARBA00022958"/>
    </source>
</evidence>
<organism evidence="15 16">
    <name type="scientific">Taxus chinensis</name>
    <name type="common">Chinese yew</name>
    <name type="synonym">Taxus wallichiana var. chinensis</name>
    <dbReference type="NCBI Taxonomy" id="29808"/>
    <lineage>
        <taxon>Eukaryota</taxon>
        <taxon>Viridiplantae</taxon>
        <taxon>Streptophyta</taxon>
        <taxon>Embryophyta</taxon>
        <taxon>Tracheophyta</taxon>
        <taxon>Spermatophyta</taxon>
        <taxon>Pinopsida</taxon>
        <taxon>Pinidae</taxon>
        <taxon>Conifers II</taxon>
        <taxon>Cupressales</taxon>
        <taxon>Taxaceae</taxon>
        <taxon>Taxus</taxon>
    </lineage>
</organism>
<feature type="transmembrane region" description="Helical" evidence="11">
    <location>
        <begin position="199"/>
        <end position="232"/>
    </location>
</feature>
<dbReference type="InterPro" id="IPR006153">
    <property type="entry name" value="Cation/H_exchanger_TM"/>
</dbReference>
<name>A0AA38CLV7_TAXCH</name>
<keyword evidence="7 11" id="KW-1133">Transmembrane helix</keyword>
<evidence type="ECO:0000259" key="12">
    <source>
        <dbReference type="Pfam" id="PF00999"/>
    </source>
</evidence>
<feature type="transmembrane region" description="Helical" evidence="11">
    <location>
        <begin position="341"/>
        <end position="363"/>
    </location>
</feature>
<dbReference type="Proteomes" id="UP000824469">
    <property type="component" value="Unassembled WGS sequence"/>
</dbReference>
<evidence type="ECO:0000259" key="14">
    <source>
        <dbReference type="Pfam" id="PF23259"/>
    </source>
</evidence>
<dbReference type="GO" id="GO:0006885">
    <property type="term" value="P:regulation of pH"/>
    <property type="evidence" value="ECO:0007669"/>
    <property type="project" value="TreeGrafter"/>
</dbReference>
<dbReference type="GO" id="GO:0015297">
    <property type="term" value="F:antiporter activity"/>
    <property type="evidence" value="ECO:0007669"/>
    <property type="project" value="UniProtKB-KW"/>
</dbReference>
<evidence type="ECO:0000313" key="15">
    <source>
        <dbReference type="EMBL" id="KAH9303906.1"/>
    </source>
</evidence>
<evidence type="ECO:0000256" key="4">
    <source>
        <dbReference type="ARBA" id="ARBA00022538"/>
    </source>
</evidence>
<reference evidence="15 16" key="1">
    <citation type="journal article" date="2021" name="Nat. Plants">
        <title>The Taxus genome provides insights into paclitaxel biosynthesis.</title>
        <authorList>
            <person name="Xiong X."/>
            <person name="Gou J."/>
            <person name="Liao Q."/>
            <person name="Li Y."/>
            <person name="Zhou Q."/>
            <person name="Bi G."/>
            <person name="Li C."/>
            <person name="Du R."/>
            <person name="Wang X."/>
            <person name="Sun T."/>
            <person name="Guo L."/>
            <person name="Liang H."/>
            <person name="Lu P."/>
            <person name="Wu Y."/>
            <person name="Zhang Z."/>
            <person name="Ro D.K."/>
            <person name="Shang Y."/>
            <person name="Huang S."/>
            <person name="Yan J."/>
        </authorList>
    </citation>
    <scope>NUCLEOTIDE SEQUENCE [LARGE SCALE GENOMIC DNA]</scope>
    <source>
        <strain evidence="15">Ta-2019</strain>
    </source>
</reference>
<dbReference type="InterPro" id="IPR057291">
    <property type="entry name" value="CHX17_2nd"/>
</dbReference>
<feature type="domain" description="Cation/H(+) antiporter C-terminal" evidence="14">
    <location>
        <begin position="557"/>
        <end position="590"/>
    </location>
</feature>
<evidence type="ECO:0000256" key="5">
    <source>
        <dbReference type="ARBA" id="ARBA00022692"/>
    </source>
</evidence>
<feature type="transmembrane region" description="Helical" evidence="11">
    <location>
        <begin position="158"/>
        <end position="178"/>
    </location>
</feature>
<feature type="transmembrane region" description="Helical" evidence="11">
    <location>
        <begin position="309"/>
        <end position="329"/>
    </location>
</feature>
<keyword evidence="8" id="KW-0406">Ion transport</keyword>
<keyword evidence="3" id="KW-0050">Antiport</keyword>
<evidence type="ECO:0000256" key="11">
    <source>
        <dbReference type="SAM" id="Phobius"/>
    </source>
</evidence>
<dbReference type="GO" id="GO:0012505">
    <property type="term" value="C:endomembrane system"/>
    <property type="evidence" value="ECO:0007669"/>
    <property type="project" value="TreeGrafter"/>
</dbReference>
<dbReference type="FunFam" id="1.20.1530.20:FF:000003">
    <property type="entry name" value="Cation/H(+) antiporter 15"/>
    <property type="match status" value="1"/>
</dbReference>
<evidence type="ECO:0000256" key="3">
    <source>
        <dbReference type="ARBA" id="ARBA00022449"/>
    </source>
</evidence>
<keyword evidence="6" id="KW-0630">Potassium</keyword>
<evidence type="ECO:0000256" key="2">
    <source>
        <dbReference type="ARBA" id="ARBA00022448"/>
    </source>
</evidence>
<feature type="domain" description="Cation/H(+) antiporter central" evidence="13">
    <location>
        <begin position="416"/>
        <end position="549"/>
    </location>
</feature>
<dbReference type="SUPFAM" id="SSF52402">
    <property type="entry name" value="Adenine nucleotide alpha hydrolases-like"/>
    <property type="match status" value="1"/>
</dbReference>
<dbReference type="Pfam" id="PF00999">
    <property type="entry name" value="Na_H_Exchanger"/>
    <property type="match status" value="1"/>
</dbReference>
<dbReference type="GO" id="GO:0016020">
    <property type="term" value="C:membrane"/>
    <property type="evidence" value="ECO:0007669"/>
    <property type="project" value="UniProtKB-SubCell"/>
</dbReference>
<feature type="domain" description="Cation/H+ exchanger transmembrane" evidence="12">
    <location>
        <begin position="2"/>
        <end position="358"/>
    </location>
</feature>
<dbReference type="Gene3D" id="1.20.1530.20">
    <property type="match status" value="1"/>
</dbReference>
<feature type="domain" description="Cation/H(+) antiporter C-terminal" evidence="14">
    <location>
        <begin position="668"/>
        <end position="741"/>
    </location>
</feature>
<evidence type="ECO:0000259" key="13">
    <source>
        <dbReference type="Pfam" id="PF23256"/>
    </source>
</evidence>
<feature type="transmembrane region" description="Helical" evidence="11">
    <location>
        <begin position="277"/>
        <end position="302"/>
    </location>
</feature>
<sequence>GGIVLGPSVIGRSKSYMNTIFPKNSTPVLETVANIGLLFFLFMVGLELDFNAIKRTGRKALAIAAAGITLPFVAGIGVAFLLRSTISKGVDYGAFLVFMGVALSITAFPVLARILAELKLLTRDVGQMAMSAAAVNDVVAWILLAVAVALSGSGKSPVIAVYVLLCGVAFVAFMMLAVRPMMAWMGRRSPDNEPVSELFICITLVGVLASGFVTDAIGIHAIFGAFVFGLTIPKEGPFSGMLIEKIEDFVGVLLLPLYFTSSGLKTNISTVSSAQSWGLLVLVISTACAGKIIGTLFVALAHRVPFREALTLGFLMNTKGLVELIVLNIGKDKKVLNDEVFALMVLMALFTTFITTPLVMSIYKPARKQVPYKHRKIQRDTPKDELRVLACLHGTNNIPAIINLMEASRGIRQPALRLYIMHLVELSERSSSIMMVHKARKNGRPFWNRSRSHEDQIVIAFDAYEQLSKVAVRPMTEISAFQDMHEDICDIAEEKRAAMIVLPFHKYQRVDGALESVNAGIRTVNQRVLKHAPCSVGILVNRGLGGQSQQPPRSVSHNVAVLFFGGPDDREALVYGRRMAEHPGIKLTVIRFLPDTEIGHIAVTLTPLPAHDHDMHYPETYKFSTAEMNREHERVLDEEALADMKGSIASTDKNSPGRNGSVKGSIVYTDQQISNTVDSVLAIGKSNEYNLILVGRGRFPSPLVAELADRTAECAELGPIGDLLASSTMQTSASVLVIQQHDHIHTGEVPFSKSVDSVTPLTEASLVGYSDPTSP</sequence>
<comment type="similarity">
    <text evidence="10">Belongs to the monovalent cation:proton antiporter 2 (CPA2) transporter (TC 2.A.37) family. CHX (TC 2.A.37.4) subfamily.</text>
</comment>
<protein>
    <recommendedName>
        <fullName evidence="17">Cation/H+ exchanger domain-containing protein</fullName>
    </recommendedName>
</protein>
<evidence type="ECO:0000256" key="8">
    <source>
        <dbReference type="ARBA" id="ARBA00023065"/>
    </source>
</evidence>
<gene>
    <name evidence="15" type="ORF">KI387_008310</name>
</gene>
<evidence type="ECO:0000313" key="16">
    <source>
        <dbReference type="Proteomes" id="UP000824469"/>
    </source>
</evidence>
<feature type="transmembrane region" description="Helical" evidence="11">
    <location>
        <begin position="128"/>
        <end position="152"/>
    </location>
</feature>
<dbReference type="PANTHER" id="PTHR32468:SF0">
    <property type="entry name" value="K(+)_H(+) ANTIPORTER 1"/>
    <property type="match status" value="1"/>
</dbReference>
<dbReference type="EMBL" id="JAHRHJ020000008">
    <property type="protein sequence ID" value="KAH9303906.1"/>
    <property type="molecule type" value="Genomic_DNA"/>
</dbReference>
<keyword evidence="16" id="KW-1185">Reference proteome</keyword>
<accession>A0AA38CLV7</accession>
<feature type="transmembrane region" description="Helical" evidence="11">
    <location>
        <begin position="31"/>
        <end position="48"/>
    </location>
</feature>
<evidence type="ECO:0000256" key="10">
    <source>
        <dbReference type="ARBA" id="ARBA00038341"/>
    </source>
</evidence>
<dbReference type="InterPro" id="IPR038770">
    <property type="entry name" value="Na+/solute_symporter_sf"/>
</dbReference>
<proteinExistence type="inferred from homology"/>
<dbReference type="PANTHER" id="PTHR32468">
    <property type="entry name" value="CATION/H + ANTIPORTER"/>
    <property type="match status" value="1"/>
</dbReference>
<dbReference type="InterPro" id="IPR057290">
    <property type="entry name" value="CHX17_C"/>
</dbReference>
<evidence type="ECO:0000256" key="7">
    <source>
        <dbReference type="ARBA" id="ARBA00022989"/>
    </source>
</evidence>
<dbReference type="GO" id="GO:1902600">
    <property type="term" value="P:proton transmembrane transport"/>
    <property type="evidence" value="ECO:0007669"/>
    <property type="project" value="InterPro"/>
</dbReference>
<keyword evidence="2" id="KW-0813">Transport</keyword>
<evidence type="ECO:0000256" key="9">
    <source>
        <dbReference type="ARBA" id="ARBA00023136"/>
    </source>
</evidence>
<dbReference type="InterPro" id="IPR050794">
    <property type="entry name" value="CPA2_transporter"/>
</dbReference>
<comment type="subcellular location">
    <subcellularLocation>
        <location evidence="1">Membrane</location>
        <topology evidence="1">Multi-pass membrane protein</topology>
    </subcellularLocation>
</comment>
<keyword evidence="9 11" id="KW-0472">Membrane</keyword>
<dbReference type="OMA" id="NFMLFTG"/>
<dbReference type="Pfam" id="PF23256">
    <property type="entry name" value="CHX17_2nd"/>
    <property type="match status" value="1"/>
</dbReference>
<feature type="transmembrane region" description="Helical" evidence="11">
    <location>
        <begin position="60"/>
        <end position="82"/>
    </location>
</feature>
<evidence type="ECO:0008006" key="17">
    <source>
        <dbReference type="Google" id="ProtNLM"/>
    </source>
</evidence>
<evidence type="ECO:0000256" key="1">
    <source>
        <dbReference type="ARBA" id="ARBA00004141"/>
    </source>
</evidence>
<feature type="non-terminal residue" evidence="15">
    <location>
        <position position="775"/>
    </location>
</feature>
<dbReference type="AlphaFoldDB" id="A0AA38CLV7"/>
<keyword evidence="5 11" id="KW-0812">Transmembrane</keyword>
<keyword evidence="4" id="KW-0633">Potassium transport</keyword>
<feature type="transmembrane region" description="Helical" evidence="11">
    <location>
        <begin position="94"/>
        <end position="116"/>
    </location>
</feature>
<dbReference type="GO" id="GO:0006813">
    <property type="term" value="P:potassium ion transport"/>
    <property type="evidence" value="ECO:0007669"/>
    <property type="project" value="UniProtKB-KW"/>
</dbReference>
<comment type="caution">
    <text evidence="15">The sequence shown here is derived from an EMBL/GenBank/DDBJ whole genome shotgun (WGS) entry which is preliminary data.</text>
</comment>
<dbReference type="Pfam" id="PF23259">
    <property type="entry name" value="CHX17_C"/>
    <property type="match status" value="2"/>
</dbReference>
<dbReference type="Gene3D" id="3.40.50.12370">
    <property type="match status" value="1"/>
</dbReference>